<dbReference type="EMBL" id="PKPP01005984">
    <property type="protein sequence ID" value="PWA58129.1"/>
    <property type="molecule type" value="Genomic_DNA"/>
</dbReference>
<evidence type="ECO:0000313" key="2">
    <source>
        <dbReference type="EMBL" id="PWA58129.1"/>
    </source>
</evidence>
<accession>A0A2U1MA55</accession>
<proteinExistence type="predicted"/>
<sequence length="154" mass="16548">MHQAQVWKVLFMKTRLDVTSLLKLLVTRKLLDNATNSTPAAPVNPLDYVGITGKNSLVASGTRVLGTTDYAPGPGLEGVVHENTSGRDFASQTTSYKKAPGISGQVRENQSKNNATNSTPAAPVNPLDYVGISLVGKKFKAVNPDTYYVKKNEN</sequence>
<evidence type="ECO:0000313" key="3">
    <source>
        <dbReference type="Proteomes" id="UP000245207"/>
    </source>
</evidence>
<dbReference type="Proteomes" id="UP000245207">
    <property type="component" value="Unassembled WGS sequence"/>
</dbReference>
<feature type="compositionally biased region" description="Polar residues" evidence="1">
    <location>
        <begin position="106"/>
        <end position="120"/>
    </location>
</feature>
<dbReference type="AlphaFoldDB" id="A0A2U1MA55"/>
<organism evidence="2 3">
    <name type="scientific">Artemisia annua</name>
    <name type="common">Sweet wormwood</name>
    <dbReference type="NCBI Taxonomy" id="35608"/>
    <lineage>
        <taxon>Eukaryota</taxon>
        <taxon>Viridiplantae</taxon>
        <taxon>Streptophyta</taxon>
        <taxon>Embryophyta</taxon>
        <taxon>Tracheophyta</taxon>
        <taxon>Spermatophyta</taxon>
        <taxon>Magnoliopsida</taxon>
        <taxon>eudicotyledons</taxon>
        <taxon>Gunneridae</taxon>
        <taxon>Pentapetalae</taxon>
        <taxon>asterids</taxon>
        <taxon>campanulids</taxon>
        <taxon>Asterales</taxon>
        <taxon>Asteraceae</taxon>
        <taxon>Asteroideae</taxon>
        <taxon>Anthemideae</taxon>
        <taxon>Artemisiinae</taxon>
        <taxon>Artemisia</taxon>
    </lineage>
</organism>
<gene>
    <name evidence="2" type="ORF">CTI12_AA402970</name>
</gene>
<keyword evidence="3" id="KW-1185">Reference proteome</keyword>
<feature type="region of interest" description="Disordered" evidence="1">
    <location>
        <begin position="86"/>
        <end position="123"/>
    </location>
</feature>
<protein>
    <submittedName>
        <fullName evidence="2">Uncharacterized protein</fullName>
    </submittedName>
</protein>
<dbReference type="OrthoDB" id="1728909at2759"/>
<comment type="caution">
    <text evidence="2">The sequence shown here is derived from an EMBL/GenBank/DDBJ whole genome shotgun (WGS) entry which is preliminary data.</text>
</comment>
<reference evidence="2 3" key="1">
    <citation type="journal article" date="2018" name="Mol. Plant">
        <title>The genome of Artemisia annua provides insight into the evolution of Asteraceae family and artemisinin biosynthesis.</title>
        <authorList>
            <person name="Shen Q."/>
            <person name="Zhang L."/>
            <person name="Liao Z."/>
            <person name="Wang S."/>
            <person name="Yan T."/>
            <person name="Shi P."/>
            <person name="Liu M."/>
            <person name="Fu X."/>
            <person name="Pan Q."/>
            <person name="Wang Y."/>
            <person name="Lv Z."/>
            <person name="Lu X."/>
            <person name="Zhang F."/>
            <person name="Jiang W."/>
            <person name="Ma Y."/>
            <person name="Chen M."/>
            <person name="Hao X."/>
            <person name="Li L."/>
            <person name="Tang Y."/>
            <person name="Lv G."/>
            <person name="Zhou Y."/>
            <person name="Sun X."/>
            <person name="Brodelius P.E."/>
            <person name="Rose J.K.C."/>
            <person name="Tang K."/>
        </authorList>
    </citation>
    <scope>NUCLEOTIDE SEQUENCE [LARGE SCALE GENOMIC DNA]</scope>
    <source>
        <strain evidence="3">cv. Huhao1</strain>
        <tissue evidence="2">Leaf</tissue>
    </source>
</reference>
<evidence type="ECO:0000256" key="1">
    <source>
        <dbReference type="SAM" id="MobiDB-lite"/>
    </source>
</evidence>
<name>A0A2U1MA55_ARTAN</name>